<dbReference type="InterPro" id="IPR050392">
    <property type="entry name" value="Collagen/C1q_domain"/>
</dbReference>
<evidence type="ECO:0000256" key="2">
    <source>
        <dbReference type="ARBA" id="ARBA00022525"/>
    </source>
</evidence>
<name>A0A4Z2CBM9_9TELE</name>
<keyword evidence="7" id="KW-1185">Reference proteome</keyword>
<dbReference type="PROSITE" id="PS50871">
    <property type="entry name" value="C1Q"/>
    <property type="match status" value="1"/>
</dbReference>
<dbReference type="InterPro" id="IPR008983">
    <property type="entry name" value="Tumour_necrosis_fac-like_dom"/>
</dbReference>
<dbReference type="SMART" id="SM00110">
    <property type="entry name" value="C1Q"/>
    <property type="match status" value="1"/>
</dbReference>
<evidence type="ECO:0000259" key="5">
    <source>
        <dbReference type="PROSITE" id="PS50871"/>
    </source>
</evidence>
<evidence type="ECO:0000313" key="7">
    <source>
        <dbReference type="Proteomes" id="UP000516260"/>
    </source>
</evidence>
<comment type="caution">
    <text evidence="6">The sequence shown here is derived from an EMBL/GenBank/DDBJ whole genome shotgun (WGS) entry which is preliminary data.</text>
</comment>
<dbReference type="Gene3D" id="2.60.120.40">
    <property type="match status" value="1"/>
</dbReference>
<evidence type="ECO:0000313" key="6">
    <source>
        <dbReference type="EMBL" id="TNN01603.1"/>
    </source>
</evidence>
<dbReference type="PANTHER" id="PTHR15427:SF33">
    <property type="entry name" value="COLLAGEN IV NC1 DOMAIN-CONTAINING PROTEIN"/>
    <property type="match status" value="1"/>
</dbReference>
<keyword evidence="2" id="KW-0964">Secreted</keyword>
<accession>A0A4Z2CBM9</accession>
<evidence type="ECO:0000256" key="1">
    <source>
        <dbReference type="ARBA" id="ARBA00004498"/>
    </source>
</evidence>
<feature type="domain" description="C1q" evidence="5">
    <location>
        <begin position="38"/>
        <end position="171"/>
    </location>
</feature>
<protein>
    <recommendedName>
        <fullName evidence="5">C1q domain-containing protein</fullName>
    </recommendedName>
</protein>
<keyword evidence="3" id="KW-0272">Extracellular matrix</keyword>
<dbReference type="AlphaFoldDB" id="A0A4Z2CBM9"/>
<dbReference type="Pfam" id="PF00386">
    <property type="entry name" value="C1q"/>
    <property type="match status" value="1"/>
</dbReference>
<dbReference type="GO" id="GO:0005581">
    <property type="term" value="C:collagen trimer"/>
    <property type="evidence" value="ECO:0007669"/>
    <property type="project" value="UniProtKB-KW"/>
</dbReference>
<dbReference type="PANTHER" id="PTHR15427">
    <property type="entry name" value="EMILIN ELASTIN MICROFIBRIL INTERFACE-LOCATED PROTEIN ELASTIN MICROFIBRIL INTERFACER"/>
    <property type="match status" value="1"/>
</dbReference>
<evidence type="ECO:0000256" key="4">
    <source>
        <dbReference type="SAM" id="MobiDB-lite"/>
    </source>
</evidence>
<sequence length="171" mass="18527">MQNTAAGSMGCFCSRESPSAKPAEEEEKKGQVIHPDVPARTLVAFTAKLNRAHSTPYHRGILKLVDVLVNEGDAYSPDTGIFTCPLKGLYHFAVHMSVCGRAQCAIFKNGESLASVYHTSLPNDCCQVASISSTVLLSVGDQLWVNLWGHGRHEIIATEDNDTVFVGFYVG</sequence>
<dbReference type="InterPro" id="IPR001073">
    <property type="entry name" value="C1q_dom"/>
</dbReference>
<dbReference type="EMBL" id="SWLE01000003">
    <property type="protein sequence ID" value="TNN01603.1"/>
    <property type="molecule type" value="Genomic_DNA"/>
</dbReference>
<organism evidence="6 7">
    <name type="scientific">Takifugu bimaculatus</name>
    <dbReference type="NCBI Taxonomy" id="433685"/>
    <lineage>
        <taxon>Eukaryota</taxon>
        <taxon>Metazoa</taxon>
        <taxon>Chordata</taxon>
        <taxon>Craniata</taxon>
        <taxon>Vertebrata</taxon>
        <taxon>Euteleostomi</taxon>
        <taxon>Actinopterygii</taxon>
        <taxon>Neopterygii</taxon>
        <taxon>Teleostei</taxon>
        <taxon>Neoteleostei</taxon>
        <taxon>Acanthomorphata</taxon>
        <taxon>Eupercaria</taxon>
        <taxon>Tetraodontiformes</taxon>
        <taxon>Tetradontoidea</taxon>
        <taxon>Tetraodontidae</taxon>
        <taxon>Takifugu</taxon>
    </lineage>
</organism>
<gene>
    <name evidence="6" type="ORF">fugu_010985</name>
</gene>
<proteinExistence type="predicted"/>
<dbReference type="Proteomes" id="UP000516260">
    <property type="component" value="Chromosome 11"/>
</dbReference>
<feature type="region of interest" description="Disordered" evidence="4">
    <location>
        <begin position="1"/>
        <end position="31"/>
    </location>
</feature>
<dbReference type="SUPFAM" id="SSF49842">
    <property type="entry name" value="TNF-like"/>
    <property type="match status" value="1"/>
</dbReference>
<evidence type="ECO:0000256" key="3">
    <source>
        <dbReference type="ARBA" id="ARBA00022530"/>
    </source>
</evidence>
<comment type="subcellular location">
    <subcellularLocation>
        <location evidence="1">Secreted</location>
        <location evidence="1">Extracellular space</location>
        <location evidence="1">Extracellular matrix</location>
    </subcellularLocation>
</comment>
<dbReference type="PRINTS" id="PR00007">
    <property type="entry name" value="COMPLEMNTC1Q"/>
</dbReference>
<reference evidence="6 7" key="1">
    <citation type="submission" date="2019-04" db="EMBL/GenBank/DDBJ databases">
        <title>The sequence and de novo assembly of Takifugu bimaculatus genome using PacBio and Hi-C technologies.</title>
        <authorList>
            <person name="Xu P."/>
            <person name="Liu B."/>
            <person name="Zhou Z."/>
        </authorList>
    </citation>
    <scope>NUCLEOTIDE SEQUENCE [LARGE SCALE GENOMIC DNA]</scope>
    <source>
        <strain evidence="6">TB-2018</strain>
        <tissue evidence="6">Muscle</tissue>
    </source>
</reference>